<reference evidence="3" key="4">
    <citation type="submission" date="2019-03" db="EMBL/GenBank/DDBJ databases">
        <authorList>
            <person name="Huang Y."/>
        </authorList>
    </citation>
    <scope>NUCLEOTIDE SEQUENCE</scope>
    <source>
        <strain evidence="3">JCM 16608</strain>
    </source>
</reference>
<reference evidence="2" key="5">
    <citation type="submission" date="2024-05" db="EMBL/GenBank/DDBJ databases">
        <authorList>
            <person name="Sun Q."/>
            <person name="Sedlacek I."/>
        </authorList>
    </citation>
    <scope>NUCLEOTIDE SEQUENCE</scope>
    <source>
        <strain evidence="2">CCM 7403</strain>
    </source>
</reference>
<gene>
    <name evidence="3" type="ORF">E2C04_17195</name>
    <name evidence="2" type="ORF">GCM10007231_08430</name>
</gene>
<feature type="transmembrane region" description="Helical" evidence="1">
    <location>
        <begin position="342"/>
        <end position="369"/>
    </location>
</feature>
<evidence type="ECO:0000313" key="5">
    <source>
        <dbReference type="Proteomes" id="UP000630594"/>
    </source>
</evidence>
<feature type="transmembrane region" description="Helical" evidence="1">
    <location>
        <begin position="499"/>
        <end position="523"/>
    </location>
</feature>
<sequence length="529" mass="54128">MSATTGVRPLLAATLHQDARAIAPWVVLISVLSASSILAFALVFPDPADRSALELALAGNPALSLVFGPVRDLATADGFNAWRAGQLGALFAGLMTILVVVRNSRAGEDSGQAELVASAVVGRPARLAVAVLLAVIASVALGVVCFVLTVAVGGGVAATAVLAASFTASGLVFAGVAAVTAQVGSDARSASSLAVGALAGLYVLRGYLDMSGAGERGQWWTPFGWGELAAPSVDDDPRPLLLSVVATLVLVAVAFALQSRRDFGHGLLAPRRGPERAGMTGSVWGLALSLHREALVGWMAGFAALGLLVGNLATTIDDVVADNPAMASIVAAGVVRDSDFTAAYVVTILQVIAIVASVLGVQVVLRICAEELDVRVDPLLAGSLRRRTYLASNALVAFVATGLAMLVAGVSLGLVASAREESLEFGDVVLQAVVTVPGVWVLVGIALLVVGAAPRVRAVAWLGVVATFALTLLGPTFRLPDWALDISPLRHVPRVVLPAADWSGLVGLLVLVAALTVAGFVGFRRRDLL</sequence>
<feature type="transmembrane region" description="Helical" evidence="1">
    <location>
        <begin position="295"/>
        <end position="316"/>
    </location>
</feature>
<evidence type="ECO:0000313" key="4">
    <source>
        <dbReference type="Proteomes" id="UP000297025"/>
    </source>
</evidence>
<reference evidence="3 4" key="1">
    <citation type="journal article" date="2008" name="Int. J. Syst. Evol. Microbiol.">
        <title>Nocardioides daphniae sp. nov., isolated from Daphnia cucullata (Crustacea: Cladocera).</title>
        <authorList>
            <person name="Toth E.M."/>
            <person name="Keki Z."/>
            <person name="Homonnay Z.G."/>
            <person name="Borsodi A.K."/>
            <person name="Marialigeti K."/>
            <person name="Schumann P."/>
        </authorList>
    </citation>
    <scope>NUCLEOTIDE SEQUENCE [LARGE SCALE GENOMIC DNA]</scope>
    <source>
        <strain evidence="3 4">JCM 16608</strain>
    </source>
</reference>
<reference evidence="2" key="2">
    <citation type="journal article" date="2014" name="Int. J. Syst. Evol. Microbiol.">
        <title>Complete genome of a new Firmicutes species belonging to the dominant human colonic microbiota ('Ruminococcus bicirculans') reveals two chromosomes and a selective capacity to utilize plant glucans.</title>
        <authorList>
            <consortium name="NISC Comparative Sequencing Program"/>
            <person name="Wegmann U."/>
            <person name="Louis P."/>
            <person name="Goesmann A."/>
            <person name="Henrissat B."/>
            <person name="Duncan S.H."/>
            <person name="Flint H.J."/>
        </authorList>
    </citation>
    <scope>NUCLEOTIDE SEQUENCE</scope>
    <source>
        <strain evidence="2">CCM 7403</strain>
    </source>
</reference>
<keyword evidence="1" id="KW-1133">Transmembrane helix</keyword>
<dbReference type="Proteomes" id="UP000297025">
    <property type="component" value="Chromosome"/>
</dbReference>
<proteinExistence type="predicted"/>
<keyword evidence="1" id="KW-0472">Membrane</keyword>
<feature type="transmembrane region" description="Helical" evidence="1">
    <location>
        <begin position="127"/>
        <end position="150"/>
    </location>
</feature>
<dbReference type="EMBL" id="BMCK01000001">
    <property type="protein sequence ID" value="GGD11862.1"/>
    <property type="molecule type" value="Genomic_DNA"/>
</dbReference>
<accession>A0A4P7UGM1</accession>
<evidence type="ECO:0000256" key="1">
    <source>
        <dbReference type="SAM" id="Phobius"/>
    </source>
</evidence>
<dbReference type="AlphaFoldDB" id="A0A4P7UGM1"/>
<feature type="transmembrane region" description="Helical" evidence="1">
    <location>
        <begin position="390"/>
        <end position="416"/>
    </location>
</feature>
<feature type="transmembrane region" description="Helical" evidence="1">
    <location>
        <begin position="156"/>
        <end position="178"/>
    </location>
</feature>
<keyword evidence="1" id="KW-0812">Transmembrane</keyword>
<dbReference type="KEGG" id="ndp:E2C04_17195"/>
<dbReference type="RefSeq" id="WP_135833542.1">
    <property type="nucleotide sequence ID" value="NZ_BMCK01000001.1"/>
</dbReference>
<keyword evidence="5" id="KW-1185">Reference proteome</keyword>
<feature type="transmembrane region" description="Helical" evidence="1">
    <location>
        <begin position="190"/>
        <end position="208"/>
    </location>
</feature>
<feature type="transmembrane region" description="Helical" evidence="1">
    <location>
        <begin position="240"/>
        <end position="257"/>
    </location>
</feature>
<reference evidence="5" key="3">
    <citation type="journal article" date="2019" name="Int. J. Syst. Evol. Microbiol.">
        <title>The Global Catalogue of Microorganisms (GCM) 10K type strain sequencing project: providing services to taxonomists for standard genome sequencing and annotation.</title>
        <authorList>
            <consortium name="The Broad Institute Genomics Platform"/>
            <consortium name="The Broad Institute Genome Sequencing Center for Infectious Disease"/>
            <person name="Wu L."/>
            <person name="Ma J."/>
        </authorList>
    </citation>
    <scope>NUCLEOTIDE SEQUENCE [LARGE SCALE GENOMIC DNA]</scope>
    <source>
        <strain evidence="5">CCM 7403</strain>
    </source>
</reference>
<evidence type="ECO:0000313" key="2">
    <source>
        <dbReference type="EMBL" id="GGD11862.1"/>
    </source>
</evidence>
<dbReference type="EMBL" id="CP038462">
    <property type="protein sequence ID" value="QCC78505.1"/>
    <property type="molecule type" value="Genomic_DNA"/>
</dbReference>
<protein>
    <submittedName>
        <fullName evidence="2">Exporter of polyketide antibiotics</fullName>
    </submittedName>
    <submittedName>
        <fullName evidence="3">Multidrug ABC transporter permease</fullName>
    </submittedName>
</protein>
<feature type="transmembrane region" description="Helical" evidence="1">
    <location>
        <begin position="458"/>
        <end position="479"/>
    </location>
</feature>
<dbReference type="Proteomes" id="UP000630594">
    <property type="component" value="Unassembled WGS sequence"/>
</dbReference>
<feature type="transmembrane region" description="Helical" evidence="1">
    <location>
        <begin position="22"/>
        <end position="44"/>
    </location>
</feature>
<feature type="transmembrane region" description="Helical" evidence="1">
    <location>
        <begin position="82"/>
        <end position="101"/>
    </location>
</feature>
<evidence type="ECO:0000313" key="3">
    <source>
        <dbReference type="EMBL" id="QCC78505.1"/>
    </source>
</evidence>
<feature type="transmembrane region" description="Helical" evidence="1">
    <location>
        <begin position="428"/>
        <end position="451"/>
    </location>
</feature>
<dbReference type="OrthoDB" id="2014935at2"/>
<name>A0A4P7UGM1_9ACTN</name>
<organism evidence="3 4">
    <name type="scientific">Nocardioides daphniae</name>
    <dbReference type="NCBI Taxonomy" id="402297"/>
    <lineage>
        <taxon>Bacteria</taxon>
        <taxon>Bacillati</taxon>
        <taxon>Actinomycetota</taxon>
        <taxon>Actinomycetes</taxon>
        <taxon>Propionibacteriales</taxon>
        <taxon>Nocardioidaceae</taxon>
        <taxon>Nocardioides</taxon>
    </lineage>
</organism>